<gene>
    <name evidence="1" type="ORF">L1987_36928</name>
</gene>
<accession>A0ACB9HEY2</accession>
<proteinExistence type="predicted"/>
<comment type="caution">
    <text evidence="1">The sequence shown here is derived from an EMBL/GenBank/DDBJ whole genome shotgun (WGS) entry which is preliminary data.</text>
</comment>
<reference evidence="1 2" key="2">
    <citation type="journal article" date="2022" name="Mol. Ecol. Resour.">
        <title>The genomes of chicory, endive, great burdock and yacon provide insights into Asteraceae paleo-polyploidization history and plant inulin production.</title>
        <authorList>
            <person name="Fan W."/>
            <person name="Wang S."/>
            <person name="Wang H."/>
            <person name="Wang A."/>
            <person name="Jiang F."/>
            <person name="Liu H."/>
            <person name="Zhao H."/>
            <person name="Xu D."/>
            <person name="Zhang Y."/>
        </authorList>
    </citation>
    <scope>NUCLEOTIDE SEQUENCE [LARGE SCALE GENOMIC DNA]</scope>
    <source>
        <strain evidence="2">cv. Yunnan</strain>
        <tissue evidence="1">Leaves</tissue>
    </source>
</reference>
<protein>
    <submittedName>
        <fullName evidence="1">Uncharacterized protein</fullName>
    </submittedName>
</protein>
<reference evidence="2" key="1">
    <citation type="journal article" date="2022" name="Mol. Ecol. Resour.">
        <title>The genomes of chicory, endive, great burdock and yacon provide insights into Asteraceae palaeo-polyploidization history and plant inulin production.</title>
        <authorList>
            <person name="Fan W."/>
            <person name="Wang S."/>
            <person name="Wang H."/>
            <person name="Wang A."/>
            <person name="Jiang F."/>
            <person name="Liu H."/>
            <person name="Zhao H."/>
            <person name="Xu D."/>
            <person name="Zhang Y."/>
        </authorList>
    </citation>
    <scope>NUCLEOTIDE SEQUENCE [LARGE SCALE GENOMIC DNA]</scope>
    <source>
        <strain evidence="2">cv. Yunnan</strain>
    </source>
</reference>
<keyword evidence="2" id="KW-1185">Reference proteome</keyword>
<name>A0ACB9HEY2_9ASTR</name>
<evidence type="ECO:0000313" key="2">
    <source>
        <dbReference type="Proteomes" id="UP001056120"/>
    </source>
</evidence>
<dbReference type="Proteomes" id="UP001056120">
    <property type="component" value="Linkage Group LG12"/>
</dbReference>
<organism evidence="1 2">
    <name type="scientific">Smallanthus sonchifolius</name>
    <dbReference type="NCBI Taxonomy" id="185202"/>
    <lineage>
        <taxon>Eukaryota</taxon>
        <taxon>Viridiplantae</taxon>
        <taxon>Streptophyta</taxon>
        <taxon>Embryophyta</taxon>
        <taxon>Tracheophyta</taxon>
        <taxon>Spermatophyta</taxon>
        <taxon>Magnoliopsida</taxon>
        <taxon>eudicotyledons</taxon>
        <taxon>Gunneridae</taxon>
        <taxon>Pentapetalae</taxon>
        <taxon>asterids</taxon>
        <taxon>campanulids</taxon>
        <taxon>Asterales</taxon>
        <taxon>Asteraceae</taxon>
        <taxon>Asteroideae</taxon>
        <taxon>Heliantheae alliance</taxon>
        <taxon>Millerieae</taxon>
        <taxon>Smallanthus</taxon>
    </lineage>
</organism>
<evidence type="ECO:0000313" key="1">
    <source>
        <dbReference type="EMBL" id="KAI3794299.1"/>
    </source>
</evidence>
<dbReference type="EMBL" id="CM042029">
    <property type="protein sequence ID" value="KAI3794299.1"/>
    <property type="molecule type" value="Genomic_DNA"/>
</dbReference>
<sequence length="101" mass="11209">MYGVFWCSHCLEQKEMFGREAIKLLNYGECYPDGFKIGTGLSQECKEVKITGFPMWVINGQVLEGFQDFPNLAKASGFEAGEFSGELAELAKLSAEANMQP</sequence>